<dbReference type="Pfam" id="PF01502">
    <property type="entry name" value="PRA-CH"/>
    <property type="match status" value="1"/>
</dbReference>
<evidence type="ECO:0000256" key="10">
    <source>
        <dbReference type="ARBA" id="ARBA00022842"/>
    </source>
</evidence>
<protein>
    <recommendedName>
        <fullName evidence="4">Histidine biosynthesis bifunctional protein HisIE</fullName>
        <ecNumber evidence="3">3.5.4.19</ecNumber>
    </recommendedName>
</protein>
<sequence length="116" mass="12448">MSAQLPADIAARLKEGVDLIPAIAQDSKTGEVLMLAYMNSESLAQTLATNQATYWSRSRNELWVKGATSGHTQEVVSISLDCDGDALLLKVNQVGAACHTGDKTCFHNPIEMGVEK</sequence>
<dbReference type="NCBIfam" id="NF000768">
    <property type="entry name" value="PRK00051.1"/>
    <property type="match status" value="1"/>
</dbReference>
<evidence type="ECO:0000259" key="12">
    <source>
        <dbReference type="Pfam" id="PF01502"/>
    </source>
</evidence>
<evidence type="ECO:0000313" key="13">
    <source>
        <dbReference type="EMBL" id="CAB4549331.1"/>
    </source>
</evidence>
<organism evidence="13">
    <name type="scientific">freshwater metagenome</name>
    <dbReference type="NCBI Taxonomy" id="449393"/>
    <lineage>
        <taxon>unclassified sequences</taxon>
        <taxon>metagenomes</taxon>
        <taxon>ecological metagenomes</taxon>
    </lineage>
</organism>
<dbReference type="UniPathway" id="UPA00031">
    <property type="reaction ID" value="UER00008"/>
</dbReference>
<dbReference type="EMBL" id="CAFBQR010000048">
    <property type="protein sequence ID" value="CAB5061709.1"/>
    <property type="molecule type" value="Genomic_DNA"/>
</dbReference>
<proteinExistence type="inferred from homology"/>
<dbReference type="Gene3D" id="3.10.20.810">
    <property type="entry name" value="Phosphoribosyl-AMP cyclohydrolase"/>
    <property type="match status" value="1"/>
</dbReference>
<gene>
    <name evidence="13" type="ORF">UFOPK1541_00118</name>
    <name evidence="14" type="ORF">UFOPK4348_00363</name>
</gene>
<evidence type="ECO:0000256" key="3">
    <source>
        <dbReference type="ARBA" id="ARBA00012721"/>
    </source>
</evidence>
<dbReference type="GO" id="GO:0004636">
    <property type="term" value="F:phosphoribosyl-ATP diphosphatase activity"/>
    <property type="evidence" value="ECO:0007669"/>
    <property type="project" value="UniProtKB-ARBA"/>
</dbReference>
<dbReference type="SUPFAM" id="SSF141734">
    <property type="entry name" value="HisI-like"/>
    <property type="match status" value="1"/>
</dbReference>
<comment type="pathway">
    <text evidence="2">Amino-acid biosynthesis; L-histidine biosynthesis; L-histidine from 5-phospho-alpha-D-ribose 1-diphosphate: step 3/9.</text>
</comment>
<dbReference type="FunFam" id="3.10.20.810:FF:000001">
    <property type="entry name" value="Histidine biosynthesis bifunctional protein HisIE"/>
    <property type="match status" value="1"/>
</dbReference>
<keyword evidence="7" id="KW-0479">Metal-binding</keyword>
<keyword evidence="9" id="KW-0862">Zinc</keyword>
<evidence type="ECO:0000256" key="6">
    <source>
        <dbReference type="ARBA" id="ARBA00022605"/>
    </source>
</evidence>
<evidence type="ECO:0000256" key="5">
    <source>
        <dbReference type="ARBA" id="ARBA00022490"/>
    </source>
</evidence>
<dbReference type="GO" id="GO:0046872">
    <property type="term" value="F:metal ion binding"/>
    <property type="evidence" value="ECO:0007669"/>
    <property type="project" value="UniProtKB-KW"/>
</dbReference>
<dbReference type="PANTHER" id="PTHR42945">
    <property type="entry name" value="HISTIDINE BIOSYNTHESIS BIFUNCTIONAL PROTEIN"/>
    <property type="match status" value="1"/>
</dbReference>
<dbReference type="InterPro" id="IPR026660">
    <property type="entry name" value="PRA-CH"/>
</dbReference>
<evidence type="ECO:0000256" key="4">
    <source>
        <dbReference type="ARBA" id="ARBA00017720"/>
    </source>
</evidence>
<keyword evidence="8" id="KW-0378">Hydrolase</keyword>
<evidence type="ECO:0000256" key="8">
    <source>
        <dbReference type="ARBA" id="ARBA00022801"/>
    </source>
</evidence>
<keyword evidence="5" id="KW-0963">Cytoplasm</keyword>
<dbReference type="PANTHER" id="PTHR42945:SF11">
    <property type="entry name" value="PHOSPHORIBOSYL-AMP CYCLOHYDROLASE"/>
    <property type="match status" value="1"/>
</dbReference>
<keyword evidence="10" id="KW-0460">Magnesium</keyword>
<evidence type="ECO:0000256" key="9">
    <source>
        <dbReference type="ARBA" id="ARBA00022833"/>
    </source>
</evidence>
<feature type="domain" description="Phosphoribosyl-AMP cyclohydrolase" evidence="12">
    <location>
        <begin position="34"/>
        <end position="107"/>
    </location>
</feature>
<evidence type="ECO:0000256" key="7">
    <source>
        <dbReference type="ARBA" id="ARBA00022723"/>
    </source>
</evidence>
<accession>A0A6J6CDD4</accession>
<dbReference type="InterPro" id="IPR002496">
    <property type="entry name" value="PRib_AMP_CycHydrolase_dom"/>
</dbReference>
<keyword evidence="6" id="KW-0028">Amino-acid biosynthesis</keyword>
<dbReference type="EC" id="3.5.4.19" evidence="3"/>
<dbReference type="AlphaFoldDB" id="A0A6J6CDD4"/>
<dbReference type="EMBL" id="CAEZTA010000005">
    <property type="protein sequence ID" value="CAB4549331.1"/>
    <property type="molecule type" value="Genomic_DNA"/>
</dbReference>
<evidence type="ECO:0000313" key="14">
    <source>
        <dbReference type="EMBL" id="CAB5061709.1"/>
    </source>
</evidence>
<dbReference type="GO" id="GO:0004635">
    <property type="term" value="F:phosphoribosyl-AMP cyclohydrolase activity"/>
    <property type="evidence" value="ECO:0007669"/>
    <property type="project" value="UniProtKB-EC"/>
</dbReference>
<keyword evidence="11" id="KW-0368">Histidine biosynthesis</keyword>
<reference evidence="13" key="1">
    <citation type="submission" date="2020-05" db="EMBL/GenBank/DDBJ databases">
        <authorList>
            <person name="Chiriac C."/>
            <person name="Salcher M."/>
            <person name="Ghai R."/>
            <person name="Kavagutti S V."/>
        </authorList>
    </citation>
    <scope>NUCLEOTIDE SEQUENCE</scope>
</reference>
<evidence type="ECO:0000256" key="1">
    <source>
        <dbReference type="ARBA" id="ARBA00000024"/>
    </source>
</evidence>
<dbReference type="InterPro" id="IPR038019">
    <property type="entry name" value="PRib_AMP_CycHydrolase_sf"/>
</dbReference>
<dbReference type="GO" id="GO:0000105">
    <property type="term" value="P:L-histidine biosynthetic process"/>
    <property type="evidence" value="ECO:0007669"/>
    <property type="project" value="UniProtKB-UniPathway"/>
</dbReference>
<comment type="catalytic activity">
    <reaction evidence="1">
        <text>1-(5-phospho-beta-D-ribosyl)-5'-AMP + H2O = 1-(5-phospho-beta-D-ribosyl)-5-[(5-phospho-beta-D-ribosylamino)methylideneamino]imidazole-4-carboxamide</text>
        <dbReference type="Rhea" id="RHEA:20049"/>
        <dbReference type="ChEBI" id="CHEBI:15377"/>
        <dbReference type="ChEBI" id="CHEBI:58435"/>
        <dbReference type="ChEBI" id="CHEBI:59457"/>
        <dbReference type="EC" id="3.5.4.19"/>
    </reaction>
</comment>
<evidence type="ECO:0000256" key="11">
    <source>
        <dbReference type="ARBA" id="ARBA00023102"/>
    </source>
</evidence>
<dbReference type="HAMAP" id="MF_01021">
    <property type="entry name" value="HisI"/>
    <property type="match status" value="1"/>
</dbReference>
<evidence type="ECO:0000256" key="2">
    <source>
        <dbReference type="ARBA" id="ARBA00005169"/>
    </source>
</evidence>
<name>A0A6J6CDD4_9ZZZZ</name>